<protein>
    <submittedName>
        <fullName evidence="2">ABC-2 type transport system permease protein</fullName>
    </submittedName>
</protein>
<keyword evidence="1" id="KW-1133">Transmembrane helix</keyword>
<dbReference type="GO" id="GO:0140359">
    <property type="term" value="F:ABC-type transporter activity"/>
    <property type="evidence" value="ECO:0007669"/>
    <property type="project" value="InterPro"/>
</dbReference>
<evidence type="ECO:0000256" key="1">
    <source>
        <dbReference type="SAM" id="Phobius"/>
    </source>
</evidence>
<evidence type="ECO:0000313" key="2">
    <source>
        <dbReference type="EMBL" id="SFG18977.1"/>
    </source>
</evidence>
<sequence>MNNFIQLVRNEQMKLYSQIATWIMLIILGVLVIGFGVLMKVDNTMISGEGPTGENWKQELQEQNTQLKEEQQGPLDPGEEREEIKYPGYTDIEMNEYRIQNDIKPSGYDVWDFLQTNRSLISIISLFTIIVAAGMIANEFKWGTIKLLLIRPISRTKILLSKYVSVLLFAGAMLVCLYVLSFIVGAAFFGIDSISQTYLFRQAGEIQEASIFQHTVSMYLLSSVNLLLMATFAFMISAVFRNSSLAIGVAIFLMMAGNSIVLFLMEKEWAKYILFANTDLTMYLEGTPMFNEQTLGFSAAVLFVYYVIFVILAWVFFTKRDVASN</sequence>
<keyword evidence="3" id="KW-1185">Reference proteome</keyword>
<keyword evidence="1" id="KW-0812">Transmembrane</keyword>
<dbReference type="Pfam" id="PF12679">
    <property type="entry name" value="ABC2_membrane_2"/>
    <property type="match status" value="1"/>
</dbReference>
<dbReference type="Proteomes" id="UP000198897">
    <property type="component" value="Unassembled WGS sequence"/>
</dbReference>
<accession>A0A1I2PY86</accession>
<reference evidence="3" key="1">
    <citation type="submission" date="2016-10" db="EMBL/GenBank/DDBJ databases">
        <authorList>
            <person name="Varghese N."/>
            <person name="Submissions S."/>
        </authorList>
    </citation>
    <scope>NUCLEOTIDE SEQUENCE [LARGE SCALE GENOMIC DNA]</scope>
    <source>
        <strain evidence="3">FP5</strain>
    </source>
</reference>
<dbReference type="EMBL" id="FOOG01000027">
    <property type="protein sequence ID" value="SFG18977.1"/>
    <property type="molecule type" value="Genomic_DNA"/>
</dbReference>
<feature type="transmembrane region" description="Helical" evidence="1">
    <location>
        <begin position="20"/>
        <end position="39"/>
    </location>
</feature>
<dbReference type="PANTHER" id="PTHR37305:SF1">
    <property type="entry name" value="MEMBRANE PROTEIN"/>
    <property type="match status" value="1"/>
</dbReference>
<evidence type="ECO:0000313" key="3">
    <source>
        <dbReference type="Proteomes" id="UP000198897"/>
    </source>
</evidence>
<feature type="transmembrane region" description="Helical" evidence="1">
    <location>
        <begin position="120"/>
        <end position="142"/>
    </location>
</feature>
<proteinExistence type="predicted"/>
<gene>
    <name evidence="2" type="ORF">SAMN05216353_12732</name>
</gene>
<organism evidence="2 3">
    <name type="scientific">Halobacillus alkaliphilus</name>
    <dbReference type="NCBI Taxonomy" id="396056"/>
    <lineage>
        <taxon>Bacteria</taxon>
        <taxon>Bacillati</taxon>
        <taxon>Bacillota</taxon>
        <taxon>Bacilli</taxon>
        <taxon>Bacillales</taxon>
        <taxon>Bacillaceae</taxon>
        <taxon>Halobacillus</taxon>
    </lineage>
</organism>
<feature type="transmembrane region" description="Helical" evidence="1">
    <location>
        <begin position="163"/>
        <end position="191"/>
    </location>
</feature>
<dbReference type="OrthoDB" id="8613028at2"/>
<feature type="transmembrane region" description="Helical" evidence="1">
    <location>
        <begin position="295"/>
        <end position="317"/>
    </location>
</feature>
<feature type="transmembrane region" description="Helical" evidence="1">
    <location>
        <begin position="211"/>
        <end position="233"/>
    </location>
</feature>
<name>A0A1I2PY86_9BACI</name>
<dbReference type="RefSeq" id="WP_089752717.1">
    <property type="nucleotide sequence ID" value="NZ_FOOG01000027.1"/>
</dbReference>
<dbReference type="AlphaFoldDB" id="A0A1I2PY86"/>
<dbReference type="GO" id="GO:0005886">
    <property type="term" value="C:plasma membrane"/>
    <property type="evidence" value="ECO:0007669"/>
    <property type="project" value="UniProtKB-SubCell"/>
</dbReference>
<keyword evidence="1" id="KW-0472">Membrane</keyword>
<feature type="transmembrane region" description="Helical" evidence="1">
    <location>
        <begin position="245"/>
        <end position="265"/>
    </location>
</feature>
<dbReference type="PANTHER" id="PTHR37305">
    <property type="entry name" value="INTEGRAL MEMBRANE PROTEIN-RELATED"/>
    <property type="match status" value="1"/>
</dbReference>